<dbReference type="InterPro" id="IPR036637">
    <property type="entry name" value="Phosphohistidine_dom_sf"/>
</dbReference>
<sequence length="775" mass="88663">MIPRYRHLPMTIYFFNDIKKDHSFLGGKGFTLGLMKNAGFPVPDGLILDSLPGENEMNEIFQWWDKNNNQKLAVRSSAVGEDSSEQSFAGQNSTYLNIEKKSELEAAIKNCFSSINKKSSALYREHFLGNSKGVMNVVLQVMVDPLYSGVFFSTDPRTGEKGWIAESIMGLGEDLVSGKKTPMHFEEKQTGIKAPFDIENLVSTGMKVRDLFQVEIDMEWAIDKNNNLFVLQSRPITALSGKSETKRIVEDEIKRLKTHYKKETVWDGGTFAEWSGPPSELTFSIWKEAFSKDHAFSKALKKLGYIGIEQEIENPDHSLLERIFNKGYINISMLAPFYFGPIPYRMILNKSHENKPKLVFDLKQMTFKTFILTPFTMWRMLKVGLRLSTERNVWLKECTKEMVAFNDKCFRVQDANFYKEYSDDELLKTFKNEVSDFYNAHLLWPLLLVTLIETTSQNLKALLKGIDTDKNIDLMINKWMAQGLHTVTMDMNNEYKEALSDKNKQIFFLKKFGHRGPGELELANPRWSELADKAFFKNMPKTPSKENSLSYTVEADIDALKTYKKEIIKKEWLLLKEMLELREKWKMLLLSPYSHIRFIALEIARRNQLGDLIFWHSYKEIEDRKFDLFVASKRKTQSELCKTISLPTIVELEKIEEVLSGKIPNKSNIINGLALSPGLSYGEVRVVIDPDNADTDSWPENTILVAESTDPGWTGLFLKSQAIIVSNGGVLSHCAIVAREMSLPAVSEIKQCHLLLKDGDKVWVDGNNGRITLAN</sequence>
<evidence type="ECO:0000313" key="3">
    <source>
        <dbReference type="EMBL" id="AUN98021.1"/>
    </source>
</evidence>
<dbReference type="EMBL" id="CP025704">
    <property type="protein sequence ID" value="AUN98021.1"/>
    <property type="molecule type" value="Genomic_DNA"/>
</dbReference>
<dbReference type="GO" id="GO:0016301">
    <property type="term" value="F:kinase activity"/>
    <property type="evidence" value="ECO:0007669"/>
    <property type="project" value="InterPro"/>
</dbReference>
<dbReference type="KEGG" id="bsto:C0V70_07840"/>
<dbReference type="PANTHER" id="PTHR43615">
    <property type="entry name" value="PHOSPHOENOLPYRUVATE SYNTHASE-RELATED"/>
    <property type="match status" value="1"/>
</dbReference>
<dbReference type="InterPro" id="IPR013815">
    <property type="entry name" value="ATP_grasp_subdomain_1"/>
</dbReference>
<gene>
    <name evidence="3" type="ORF">C0V70_07840</name>
</gene>
<dbReference type="SUPFAM" id="SSF56059">
    <property type="entry name" value="Glutathione synthetase ATP-binding domain-like"/>
    <property type="match status" value="1"/>
</dbReference>
<feature type="domain" description="Pyruvate phosphate dikinase AMP/ATP-binding" evidence="2">
    <location>
        <begin position="197"/>
        <end position="250"/>
    </location>
</feature>
<dbReference type="AlphaFoldDB" id="A0A2K9NR93"/>
<dbReference type="SUPFAM" id="SSF52009">
    <property type="entry name" value="Phosphohistidine domain"/>
    <property type="match status" value="1"/>
</dbReference>
<name>A0A2K9NR93_BACTC</name>
<feature type="domain" description="PEP-utilising enzyme mobile" evidence="1">
    <location>
        <begin position="699"/>
        <end position="769"/>
    </location>
</feature>
<protein>
    <submittedName>
        <fullName evidence="3">Phosphoenolpyruvate synthase</fullName>
    </submittedName>
</protein>
<dbReference type="Pfam" id="PF00391">
    <property type="entry name" value="PEP-utilizers"/>
    <property type="match status" value="1"/>
</dbReference>
<proteinExistence type="predicted"/>
<feature type="domain" description="Pyruvate phosphate dikinase AMP/ATP-binding" evidence="2">
    <location>
        <begin position="64"/>
        <end position="186"/>
    </location>
</feature>
<keyword evidence="3" id="KW-0670">Pyruvate</keyword>
<dbReference type="Gene3D" id="3.30.470.20">
    <property type="entry name" value="ATP-grasp fold, B domain"/>
    <property type="match status" value="2"/>
</dbReference>
<organism evidence="3 4">
    <name type="scientific">Bacteriovorax stolpii</name>
    <name type="common">Bdellovibrio stolpii</name>
    <dbReference type="NCBI Taxonomy" id="960"/>
    <lineage>
        <taxon>Bacteria</taxon>
        <taxon>Pseudomonadati</taxon>
        <taxon>Bdellovibrionota</taxon>
        <taxon>Bacteriovoracia</taxon>
        <taxon>Bacteriovoracales</taxon>
        <taxon>Bacteriovoracaceae</taxon>
        <taxon>Bacteriovorax</taxon>
    </lineage>
</organism>
<evidence type="ECO:0000259" key="1">
    <source>
        <dbReference type="Pfam" id="PF00391"/>
    </source>
</evidence>
<dbReference type="Proteomes" id="UP000235584">
    <property type="component" value="Chromosome"/>
</dbReference>
<dbReference type="Gene3D" id="3.50.30.10">
    <property type="entry name" value="Phosphohistidine domain"/>
    <property type="match status" value="1"/>
</dbReference>
<dbReference type="PANTHER" id="PTHR43615:SF1">
    <property type="entry name" value="PPDK_N DOMAIN-CONTAINING PROTEIN"/>
    <property type="match status" value="1"/>
</dbReference>
<dbReference type="InterPro" id="IPR002192">
    <property type="entry name" value="PPDK_AMP/ATP-bd"/>
</dbReference>
<accession>A0A2K9NR93</accession>
<reference evidence="3 4" key="1">
    <citation type="submission" date="2018-01" db="EMBL/GenBank/DDBJ databases">
        <title>Complete genome sequence of Bacteriovorax stolpii DSM12778.</title>
        <authorList>
            <person name="Tang B."/>
            <person name="Chang J."/>
        </authorList>
    </citation>
    <scope>NUCLEOTIDE SEQUENCE [LARGE SCALE GENOMIC DNA]</scope>
    <source>
        <strain evidence="3 4">DSM 12778</strain>
    </source>
</reference>
<dbReference type="GO" id="GO:0005524">
    <property type="term" value="F:ATP binding"/>
    <property type="evidence" value="ECO:0007669"/>
    <property type="project" value="InterPro"/>
</dbReference>
<keyword evidence="4" id="KW-1185">Reference proteome</keyword>
<dbReference type="InterPro" id="IPR051549">
    <property type="entry name" value="PEP_Utilizing_Enz"/>
</dbReference>
<dbReference type="Pfam" id="PF01326">
    <property type="entry name" value="PPDK_N"/>
    <property type="match status" value="2"/>
</dbReference>
<evidence type="ECO:0000259" key="2">
    <source>
        <dbReference type="Pfam" id="PF01326"/>
    </source>
</evidence>
<dbReference type="InterPro" id="IPR008279">
    <property type="entry name" value="PEP-util_enz_mobile_dom"/>
</dbReference>
<evidence type="ECO:0000313" key="4">
    <source>
        <dbReference type="Proteomes" id="UP000235584"/>
    </source>
</evidence>
<dbReference type="Gene3D" id="3.30.1490.20">
    <property type="entry name" value="ATP-grasp fold, A domain"/>
    <property type="match status" value="2"/>
</dbReference>